<dbReference type="Proteomes" id="UP000276776">
    <property type="component" value="Unassembled WGS sequence"/>
</dbReference>
<evidence type="ECO:0000313" key="2">
    <source>
        <dbReference type="EMBL" id="VDN06455.1"/>
    </source>
</evidence>
<dbReference type="PROSITE" id="PS51335">
    <property type="entry name" value="ELMO"/>
    <property type="match status" value="1"/>
</dbReference>
<dbReference type="EMBL" id="UYYF01004694">
    <property type="protein sequence ID" value="VDN06455.1"/>
    <property type="molecule type" value="Genomic_DNA"/>
</dbReference>
<dbReference type="OMA" id="WMKWILR"/>
<dbReference type="AlphaFoldDB" id="A0A0N5D748"/>
<keyword evidence="3" id="KW-1185">Reference proteome</keyword>
<dbReference type="PANTHER" id="PTHR12771:SF51">
    <property type="entry name" value="LD01482P"/>
    <property type="match status" value="1"/>
</dbReference>
<sequence length="310" mass="36249">MNSDNKSTSSFGIFQYLNFLYRRLLRIVLNWFILFVTGETQLERMLAFTSTHKGQITAEVEKLINEKEIQLDSEIWNADQEYEIATEIVDKYCSKVENKQFDEMRDSLKKSLGQIRGYRELCDAVEDLRIEKYDPGNEKHEKKLLKLWDLLMPMEDLRTRITNQWQKIGFQGCDPATDFRGMGILSLDQLIFLAQYDVAHAHSILSISNHPLHGFPMAITGINLTALTRQLLTENALKMHFYNTVPGAPTINNFHHAYCQIFKLFCAFWTKRKGEITYFNIIKKDFETQLIRHLISEDANLDKLDAQFFQ</sequence>
<reference evidence="4" key="1">
    <citation type="submission" date="2017-02" db="UniProtKB">
        <authorList>
            <consortium name="WormBaseParasite"/>
        </authorList>
    </citation>
    <scope>IDENTIFICATION</scope>
</reference>
<organism evidence="4">
    <name type="scientific">Thelazia callipaeda</name>
    <name type="common">Oriental eyeworm</name>
    <name type="synonym">Parasitic nematode</name>
    <dbReference type="NCBI Taxonomy" id="103827"/>
    <lineage>
        <taxon>Eukaryota</taxon>
        <taxon>Metazoa</taxon>
        <taxon>Ecdysozoa</taxon>
        <taxon>Nematoda</taxon>
        <taxon>Chromadorea</taxon>
        <taxon>Rhabditida</taxon>
        <taxon>Spirurina</taxon>
        <taxon>Spiruromorpha</taxon>
        <taxon>Thelazioidea</taxon>
        <taxon>Thelaziidae</taxon>
        <taxon>Thelazia</taxon>
    </lineage>
</organism>
<evidence type="ECO:0000313" key="3">
    <source>
        <dbReference type="Proteomes" id="UP000276776"/>
    </source>
</evidence>
<dbReference type="GO" id="GO:0005096">
    <property type="term" value="F:GTPase activator activity"/>
    <property type="evidence" value="ECO:0007669"/>
    <property type="project" value="TreeGrafter"/>
</dbReference>
<dbReference type="WBParaSite" id="TCLT_0000888101-mRNA-1">
    <property type="protein sequence ID" value="TCLT_0000888101-mRNA-1"/>
    <property type="gene ID" value="TCLT_0000888101"/>
</dbReference>
<evidence type="ECO:0000313" key="4">
    <source>
        <dbReference type="WBParaSite" id="TCLT_0000888101-mRNA-1"/>
    </source>
</evidence>
<dbReference type="InterPro" id="IPR050868">
    <property type="entry name" value="ELMO_domain-containing"/>
</dbReference>
<proteinExistence type="predicted"/>
<dbReference type="PANTHER" id="PTHR12771">
    <property type="entry name" value="ENGULFMENT AND CELL MOTILITY"/>
    <property type="match status" value="1"/>
</dbReference>
<accession>A0A0N5D748</accession>
<reference evidence="2 3" key="2">
    <citation type="submission" date="2018-11" db="EMBL/GenBank/DDBJ databases">
        <authorList>
            <consortium name="Pathogen Informatics"/>
        </authorList>
    </citation>
    <scope>NUCLEOTIDE SEQUENCE [LARGE SCALE GENOMIC DNA]</scope>
</reference>
<dbReference type="InterPro" id="IPR006816">
    <property type="entry name" value="ELMO_dom"/>
</dbReference>
<gene>
    <name evidence="2" type="ORF">TCLT_LOCUS8870</name>
</gene>
<name>A0A0N5D748_THECL</name>
<evidence type="ECO:0000259" key="1">
    <source>
        <dbReference type="PROSITE" id="PS51335"/>
    </source>
</evidence>
<feature type="domain" description="ELMO" evidence="1">
    <location>
        <begin position="139"/>
        <end position="294"/>
    </location>
</feature>
<dbReference type="STRING" id="103827.A0A0N5D748"/>
<dbReference type="Pfam" id="PF04727">
    <property type="entry name" value="ELMO_CED12"/>
    <property type="match status" value="1"/>
</dbReference>
<dbReference type="OrthoDB" id="67155at2759"/>
<protein>
    <submittedName>
        <fullName evidence="4">ELMO domain-containing protein</fullName>
    </submittedName>
</protein>